<evidence type="ECO:0000259" key="6">
    <source>
        <dbReference type="Pfam" id="PF12698"/>
    </source>
</evidence>
<dbReference type="EMBL" id="BEDT01000001">
    <property type="protein sequence ID" value="GAX46589.1"/>
    <property type="molecule type" value="Genomic_DNA"/>
</dbReference>
<feature type="transmembrane region" description="Helical" evidence="5">
    <location>
        <begin position="304"/>
        <end position="326"/>
    </location>
</feature>
<sequence length="388" mass="43471">MTVFKGFLLLLKRDAKSVSLYLIIFIAMAVLTQLSMGDNQPTAVFKSTTTRIAIEDQDQSALSKSLVSYLNKTQSVKHDLDISTPDKIQENLYYDNVYSVIKIPKGFEKEYFDKQTPLTLINKPGFDGAYVTNQVDQFLRRVRVLHESGDTVAQAVQKVQHYDSQKSQVTLIAQNKSGGEMPFHSYLFRYMPYILISMISYSLGMILLIYADPDKKRRMLCAPVSYRAMNLQLMLGAAVIGSGLWLICGVALPLTMSGKAFLADPNLPYYLLNVGLMILVSLALSFLMSKFIQRGDIISSVTNVLGLGMSFLCGVFVPLSMLSPAIKKITQFLPVYWYEVTNDLIGYQSTFNATQKLELYKGFGIQLLFVIALLSVGMLIGKLREQKI</sequence>
<dbReference type="GO" id="GO:0140359">
    <property type="term" value="F:ABC-type transporter activity"/>
    <property type="evidence" value="ECO:0007669"/>
    <property type="project" value="InterPro"/>
</dbReference>
<comment type="subcellular location">
    <subcellularLocation>
        <location evidence="1">Membrane</location>
        <topology evidence="1">Multi-pass membrane protein</topology>
    </subcellularLocation>
</comment>
<evidence type="ECO:0000313" key="7">
    <source>
        <dbReference type="EMBL" id="GAX46589.1"/>
    </source>
</evidence>
<keyword evidence="2 5" id="KW-0812">Transmembrane</keyword>
<dbReference type="OrthoDB" id="266913at2"/>
<dbReference type="InterPro" id="IPR013525">
    <property type="entry name" value="ABC2_TM"/>
</dbReference>
<feature type="transmembrane region" description="Helical" evidence="5">
    <location>
        <begin position="18"/>
        <end position="36"/>
    </location>
</feature>
<feature type="transmembrane region" description="Helical" evidence="5">
    <location>
        <begin position="363"/>
        <end position="381"/>
    </location>
</feature>
<evidence type="ECO:0000256" key="5">
    <source>
        <dbReference type="SAM" id="Phobius"/>
    </source>
</evidence>
<feature type="transmembrane region" description="Helical" evidence="5">
    <location>
        <begin position="231"/>
        <end position="255"/>
    </location>
</feature>
<feature type="transmembrane region" description="Helical" evidence="5">
    <location>
        <begin position="190"/>
        <end position="210"/>
    </location>
</feature>
<proteinExistence type="predicted"/>
<dbReference type="InterPro" id="IPR052902">
    <property type="entry name" value="ABC-2_transporter"/>
</dbReference>
<keyword evidence="4 5" id="KW-0472">Membrane</keyword>
<dbReference type="RefSeq" id="WP_094783675.1">
    <property type="nucleotide sequence ID" value="NZ_BEDT01000001.1"/>
</dbReference>
<dbReference type="AlphaFoldDB" id="A0A224WW43"/>
<dbReference type="Gene3D" id="3.40.1710.10">
    <property type="entry name" value="abc type-2 transporter like domain"/>
    <property type="match status" value="1"/>
</dbReference>
<feature type="domain" description="ABC-2 type transporter transmembrane" evidence="6">
    <location>
        <begin position="22"/>
        <end position="346"/>
    </location>
</feature>
<keyword evidence="3 5" id="KW-1133">Transmembrane helix</keyword>
<comment type="caution">
    <text evidence="7">The sequence shown here is derived from an EMBL/GenBank/DDBJ whole genome shotgun (WGS) entry which is preliminary data.</text>
</comment>
<dbReference type="Proteomes" id="UP000218689">
    <property type="component" value="Unassembled WGS sequence"/>
</dbReference>
<name>A0A224WW43_9LACT</name>
<keyword evidence="8" id="KW-1185">Reference proteome</keyword>
<organism evidence="7 8">
    <name type="scientific">Pseudolactococcus reticulitermitis</name>
    <dbReference type="NCBI Taxonomy" id="2025039"/>
    <lineage>
        <taxon>Bacteria</taxon>
        <taxon>Bacillati</taxon>
        <taxon>Bacillota</taxon>
        <taxon>Bacilli</taxon>
        <taxon>Lactobacillales</taxon>
        <taxon>Streptococcaceae</taxon>
        <taxon>Pseudolactococcus</taxon>
    </lineage>
</organism>
<evidence type="ECO:0000256" key="3">
    <source>
        <dbReference type="ARBA" id="ARBA00022989"/>
    </source>
</evidence>
<dbReference type="PANTHER" id="PTHR43027">
    <property type="entry name" value="DOXORUBICIN RESISTANCE ABC TRANSPORTER PERMEASE PROTEIN DRRC-RELATED"/>
    <property type="match status" value="1"/>
</dbReference>
<protein>
    <recommendedName>
        <fullName evidence="6">ABC-2 type transporter transmembrane domain-containing protein</fullName>
    </recommendedName>
</protein>
<evidence type="ECO:0000256" key="4">
    <source>
        <dbReference type="ARBA" id="ARBA00023136"/>
    </source>
</evidence>
<evidence type="ECO:0000256" key="2">
    <source>
        <dbReference type="ARBA" id="ARBA00022692"/>
    </source>
</evidence>
<evidence type="ECO:0000313" key="8">
    <source>
        <dbReference type="Proteomes" id="UP000218689"/>
    </source>
</evidence>
<accession>A0A224WW43</accession>
<gene>
    <name evidence="7" type="ORF">RsY01_168</name>
</gene>
<dbReference type="PANTHER" id="PTHR43027:SF1">
    <property type="entry name" value="DOXORUBICIN RESISTANCE ABC TRANSPORTER PERMEASE PROTEIN DRRC-RELATED"/>
    <property type="match status" value="1"/>
</dbReference>
<dbReference type="GO" id="GO:0016020">
    <property type="term" value="C:membrane"/>
    <property type="evidence" value="ECO:0007669"/>
    <property type="project" value="UniProtKB-SubCell"/>
</dbReference>
<evidence type="ECO:0000256" key="1">
    <source>
        <dbReference type="ARBA" id="ARBA00004141"/>
    </source>
</evidence>
<feature type="transmembrane region" description="Helical" evidence="5">
    <location>
        <begin position="267"/>
        <end position="292"/>
    </location>
</feature>
<reference evidence="8" key="1">
    <citation type="submission" date="2017-08" db="EMBL/GenBank/DDBJ databases">
        <title>Draft genome sequence of Lactococcus sp. strain Rs-Y01, isolated from the gut of the lower termite Reticulitermes speratus.</title>
        <authorList>
            <person name="Ohkuma M."/>
            <person name="Yuki M."/>
        </authorList>
    </citation>
    <scope>NUCLEOTIDE SEQUENCE [LARGE SCALE GENOMIC DNA]</scope>
    <source>
        <strain evidence="8">Rs-Y01</strain>
    </source>
</reference>
<dbReference type="Pfam" id="PF12698">
    <property type="entry name" value="ABC2_membrane_3"/>
    <property type="match status" value="1"/>
</dbReference>